<dbReference type="SUPFAM" id="SSF88723">
    <property type="entry name" value="PIN domain-like"/>
    <property type="match status" value="1"/>
</dbReference>
<accession>A0A2W4UIH3</accession>
<reference evidence="2 3" key="2">
    <citation type="submission" date="2018-06" db="EMBL/GenBank/DDBJ databases">
        <title>Metagenomic assembly of (sub)arctic Cyanobacteria and their associated microbiome from non-axenic cultures.</title>
        <authorList>
            <person name="Baurain D."/>
        </authorList>
    </citation>
    <scope>NUCLEOTIDE SEQUENCE [LARGE SCALE GENOMIC DNA]</scope>
    <source>
        <strain evidence="2">ULC129bin1</strain>
    </source>
</reference>
<gene>
    <name evidence="2" type="ORF">DCF25_07355</name>
</gene>
<sequence length="135" mass="15241">MNLVDTSPLVALIDSGQGKHQECVSVVAKLAGPMLTTVPCFTEAMYLLGRVRGWPGQRMLWRLSESGALFIHRADSNEHRRMRVLMEKYQDTPMDLADASLVAAAEHLGLKRVFTLDSDFYVYRINDRDAFEVIP</sequence>
<dbReference type="Gene3D" id="3.40.50.1010">
    <property type="entry name" value="5'-nuclease"/>
    <property type="match status" value="1"/>
</dbReference>
<dbReference type="InterPro" id="IPR029060">
    <property type="entry name" value="PIN-like_dom_sf"/>
</dbReference>
<proteinExistence type="predicted"/>
<evidence type="ECO:0000313" key="3">
    <source>
        <dbReference type="Proteomes" id="UP000249354"/>
    </source>
</evidence>
<dbReference type="AlphaFoldDB" id="A0A2W4UIH3"/>
<comment type="caution">
    <text evidence="2">The sequence shown here is derived from an EMBL/GenBank/DDBJ whole genome shotgun (WGS) entry which is preliminary data.</text>
</comment>
<dbReference type="InterPro" id="IPR002716">
    <property type="entry name" value="PIN_dom"/>
</dbReference>
<dbReference type="Proteomes" id="UP000249354">
    <property type="component" value="Unassembled WGS sequence"/>
</dbReference>
<organism evidence="2 3">
    <name type="scientific">Leptolyngbya foveolarum</name>
    <dbReference type="NCBI Taxonomy" id="47253"/>
    <lineage>
        <taxon>Bacteria</taxon>
        <taxon>Bacillati</taxon>
        <taxon>Cyanobacteriota</taxon>
        <taxon>Cyanophyceae</taxon>
        <taxon>Leptolyngbyales</taxon>
        <taxon>Leptolyngbyaceae</taxon>
        <taxon>Leptolyngbya group</taxon>
        <taxon>Leptolyngbya</taxon>
    </lineage>
</organism>
<protein>
    <submittedName>
        <fullName evidence="2">PIN domain nuclease</fullName>
    </submittedName>
</protein>
<evidence type="ECO:0000313" key="2">
    <source>
        <dbReference type="EMBL" id="PZO20014.1"/>
    </source>
</evidence>
<name>A0A2W4UIH3_9CYAN</name>
<dbReference type="EMBL" id="QBMC01000035">
    <property type="protein sequence ID" value="PZO20014.1"/>
    <property type="molecule type" value="Genomic_DNA"/>
</dbReference>
<reference evidence="3" key="1">
    <citation type="submission" date="2018-04" db="EMBL/GenBank/DDBJ databases">
        <authorList>
            <person name="Cornet L."/>
        </authorList>
    </citation>
    <scope>NUCLEOTIDE SEQUENCE [LARGE SCALE GENOMIC DNA]</scope>
</reference>
<dbReference type="Pfam" id="PF01850">
    <property type="entry name" value="PIN"/>
    <property type="match status" value="1"/>
</dbReference>
<feature type="domain" description="PIN" evidence="1">
    <location>
        <begin position="3"/>
        <end position="123"/>
    </location>
</feature>
<evidence type="ECO:0000259" key="1">
    <source>
        <dbReference type="Pfam" id="PF01850"/>
    </source>
</evidence>